<proteinExistence type="predicted"/>
<reference evidence="1" key="1">
    <citation type="journal article" date="2020" name="Stud. Mycol.">
        <title>101 Dothideomycetes genomes: a test case for predicting lifestyles and emergence of pathogens.</title>
        <authorList>
            <person name="Haridas S."/>
            <person name="Albert R."/>
            <person name="Binder M."/>
            <person name="Bloem J."/>
            <person name="Labutti K."/>
            <person name="Salamov A."/>
            <person name="Andreopoulos B."/>
            <person name="Baker S."/>
            <person name="Barry K."/>
            <person name="Bills G."/>
            <person name="Bluhm B."/>
            <person name="Cannon C."/>
            <person name="Castanera R."/>
            <person name="Culley D."/>
            <person name="Daum C."/>
            <person name="Ezra D."/>
            <person name="Gonzalez J."/>
            <person name="Henrissat B."/>
            <person name="Kuo A."/>
            <person name="Liang C."/>
            <person name="Lipzen A."/>
            <person name="Lutzoni F."/>
            <person name="Magnuson J."/>
            <person name="Mondo S."/>
            <person name="Nolan M."/>
            <person name="Ohm R."/>
            <person name="Pangilinan J."/>
            <person name="Park H.-J."/>
            <person name="Ramirez L."/>
            <person name="Alfaro M."/>
            <person name="Sun H."/>
            <person name="Tritt A."/>
            <person name="Yoshinaga Y."/>
            <person name="Zwiers L.-H."/>
            <person name="Turgeon B."/>
            <person name="Goodwin S."/>
            <person name="Spatafora J."/>
            <person name="Crous P."/>
            <person name="Grigoriev I."/>
        </authorList>
    </citation>
    <scope>NUCLEOTIDE SEQUENCE</scope>
    <source>
        <strain evidence="1">ATCC 200398</strain>
    </source>
</reference>
<name>A0ACB6R6V4_9PLEO</name>
<gene>
    <name evidence="1" type="ORF">BDR25DRAFT_351489</name>
</gene>
<protein>
    <submittedName>
        <fullName evidence="1">Uncharacterized protein</fullName>
    </submittedName>
</protein>
<comment type="caution">
    <text evidence="1">The sequence shown here is derived from an EMBL/GenBank/DDBJ whole genome shotgun (WGS) entry which is preliminary data.</text>
</comment>
<keyword evidence="2" id="KW-1185">Reference proteome</keyword>
<accession>A0ACB6R6V4</accession>
<organism evidence="1 2">
    <name type="scientific">Lindgomyces ingoldianus</name>
    <dbReference type="NCBI Taxonomy" id="673940"/>
    <lineage>
        <taxon>Eukaryota</taxon>
        <taxon>Fungi</taxon>
        <taxon>Dikarya</taxon>
        <taxon>Ascomycota</taxon>
        <taxon>Pezizomycotina</taxon>
        <taxon>Dothideomycetes</taxon>
        <taxon>Pleosporomycetidae</taxon>
        <taxon>Pleosporales</taxon>
        <taxon>Lindgomycetaceae</taxon>
        <taxon>Lindgomyces</taxon>
    </lineage>
</organism>
<evidence type="ECO:0000313" key="2">
    <source>
        <dbReference type="Proteomes" id="UP000799755"/>
    </source>
</evidence>
<dbReference type="EMBL" id="MU003497">
    <property type="protein sequence ID" value="KAF2475003.1"/>
    <property type="molecule type" value="Genomic_DNA"/>
</dbReference>
<dbReference type="Proteomes" id="UP000799755">
    <property type="component" value="Unassembled WGS sequence"/>
</dbReference>
<sequence length="290" mass="33415">MAPQMVEKVCLYLFERLVRENAIRMVFESTRALRFRQVSLIALRTSYTDSTHARIFSNIEWQRFKTFSGSRLPRNRSALLWLIYPNWETNRHRTPSNSILHEKIITPHILPWKSRLAIYDRINDRNDFKERDCKDASRTPAKSPSPDPFPDKPHRDTRGGKSSPNGEAKMFKESGCRRTRPLTVRLLWSCSMVSDKIQFHDQHTMHYPNEVKRAKISMTNPQSSSSSYGSEIRPVQHFPLPEVSCHKAIAAKIVFIGSTESSQARGPSRNSTCTLGTPQREVVQLIMEAC</sequence>
<evidence type="ECO:0000313" key="1">
    <source>
        <dbReference type="EMBL" id="KAF2475003.1"/>
    </source>
</evidence>